<sequence>NSFVMKEKCLKNSGKPISETNVARIFVCMERDGAIIDISSPKELNHGLGKLKWTGYQEKVESRDKLKIIDENQDVEGNEDMAIIHEL</sequence>
<evidence type="ECO:0000313" key="2">
    <source>
        <dbReference type="Proteomes" id="UP001516400"/>
    </source>
</evidence>
<reference evidence="1 2" key="1">
    <citation type="journal article" date="2021" name="BMC Biol.">
        <title>Horizontally acquired antibacterial genes associated with adaptive radiation of ladybird beetles.</title>
        <authorList>
            <person name="Li H.S."/>
            <person name="Tang X.F."/>
            <person name="Huang Y.H."/>
            <person name="Xu Z.Y."/>
            <person name="Chen M.L."/>
            <person name="Du X.Y."/>
            <person name="Qiu B.Y."/>
            <person name="Chen P.T."/>
            <person name="Zhang W."/>
            <person name="Slipinski A."/>
            <person name="Escalona H.E."/>
            <person name="Waterhouse R.M."/>
            <person name="Zwick A."/>
            <person name="Pang H."/>
        </authorList>
    </citation>
    <scope>NUCLEOTIDE SEQUENCE [LARGE SCALE GENOMIC DNA]</scope>
    <source>
        <strain evidence="1">SYSU2018</strain>
    </source>
</reference>
<feature type="non-terminal residue" evidence="1">
    <location>
        <position position="1"/>
    </location>
</feature>
<keyword evidence="2" id="KW-1185">Reference proteome</keyword>
<dbReference type="Proteomes" id="UP001516400">
    <property type="component" value="Unassembled WGS sequence"/>
</dbReference>
<protein>
    <submittedName>
        <fullName evidence="1">Uncharacterized protein</fullName>
    </submittedName>
</protein>
<accession>A0ABD2MM94</accession>
<gene>
    <name evidence="1" type="ORF">HHI36_011480</name>
</gene>
<dbReference type="EMBL" id="JABFTP020000001">
    <property type="protein sequence ID" value="KAL3267349.1"/>
    <property type="molecule type" value="Genomic_DNA"/>
</dbReference>
<comment type="caution">
    <text evidence="1">The sequence shown here is derived from an EMBL/GenBank/DDBJ whole genome shotgun (WGS) entry which is preliminary data.</text>
</comment>
<evidence type="ECO:0000313" key="1">
    <source>
        <dbReference type="EMBL" id="KAL3267349.1"/>
    </source>
</evidence>
<proteinExistence type="predicted"/>
<organism evidence="1 2">
    <name type="scientific">Cryptolaemus montrouzieri</name>
    <dbReference type="NCBI Taxonomy" id="559131"/>
    <lineage>
        <taxon>Eukaryota</taxon>
        <taxon>Metazoa</taxon>
        <taxon>Ecdysozoa</taxon>
        <taxon>Arthropoda</taxon>
        <taxon>Hexapoda</taxon>
        <taxon>Insecta</taxon>
        <taxon>Pterygota</taxon>
        <taxon>Neoptera</taxon>
        <taxon>Endopterygota</taxon>
        <taxon>Coleoptera</taxon>
        <taxon>Polyphaga</taxon>
        <taxon>Cucujiformia</taxon>
        <taxon>Coccinelloidea</taxon>
        <taxon>Coccinellidae</taxon>
        <taxon>Scymninae</taxon>
        <taxon>Scymnini</taxon>
        <taxon>Cryptolaemus</taxon>
    </lineage>
</organism>
<name>A0ABD2MM94_9CUCU</name>
<dbReference type="AlphaFoldDB" id="A0ABD2MM94"/>